<proteinExistence type="predicted"/>
<evidence type="ECO:0000313" key="1">
    <source>
        <dbReference type="EMBL" id="GAK47821.1"/>
    </source>
</evidence>
<dbReference type="EMBL" id="BBJM01000013">
    <property type="protein sequence ID" value="GAK47821.1"/>
    <property type="molecule type" value="Genomic_DNA"/>
</dbReference>
<sequence length="71" mass="7958">MGEVKNSMYVAFYGGDNKGAGRYAYTQEDWESKYPGFVKYFGPQTAQLVNNAIRGGTGCDCSSWFHGHHIR</sequence>
<reference evidence="1" key="1">
    <citation type="journal article" date="2014" name="Genome Announc.">
        <title>Draft Genome Sequence of Lactobacillus oryzae Strain SG293T.</title>
        <authorList>
            <person name="Tanizawa Y."/>
            <person name="Fujisawa T."/>
            <person name="Mochizuki T."/>
            <person name="Kaminuma E."/>
            <person name="Nakamura Y."/>
            <person name="Tohno M."/>
        </authorList>
    </citation>
    <scope>NUCLEOTIDE SEQUENCE [LARGE SCALE GENOMIC DNA]</scope>
    <source>
        <strain evidence="1">SG293</strain>
    </source>
</reference>
<protein>
    <submittedName>
        <fullName evidence="1">Uncharacterized protein</fullName>
    </submittedName>
</protein>
<evidence type="ECO:0000313" key="2">
    <source>
        <dbReference type="Proteomes" id="UP000028700"/>
    </source>
</evidence>
<comment type="caution">
    <text evidence="1">The sequence shown here is derived from an EMBL/GenBank/DDBJ whole genome shotgun (WGS) entry which is preliminary data.</text>
</comment>
<keyword evidence="2" id="KW-1185">Reference proteome</keyword>
<gene>
    <name evidence="1" type="ORF">LOSG293_130100</name>
</gene>
<organism evidence="1 2">
    <name type="scientific">Secundilactobacillus oryzae JCM 18671</name>
    <dbReference type="NCBI Taxonomy" id="1291743"/>
    <lineage>
        <taxon>Bacteria</taxon>
        <taxon>Bacillati</taxon>
        <taxon>Bacillota</taxon>
        <taxon>Bacilli</taxon>
        <taxon>Lactobacillales</taxon>
        <taxon>Lactobacillaceae</taxon>
        <taxon>Secundilactobacillus</taxon>
    </lineage>
</organism>
<dbReference type="STRING" id="1291743.LOSG293_130100"/>
<dbReference type="AlphaFoldDB" id="A0A081BIF3"/>
<accession>A0A081BIF3</accession>
<dbReference type="RefSeq" id="WP_160171705.1">
    <property type="nucleotide sequence ID" value="NZ_BBJM01000013.1"/>
</dbReference>
<dbReference type="Proteomes" id="UP000028700">
    <property type="component" value="Unassembled WGS sequence"/>
</dbReference>
<name>A0A081BIF3_9LACO</name>